<dbReference type="InterPro" id="IPR007267">
    <property type="entry name" value="GtrA_DPMS_TM"/>
</dbReference>
<keyword evidence="5 6" id="KW-0472">Membrane</keyword>
<evidence type="ECO:0000256" key="5">
    <source>
        <dbReference type="ARBA" id="ARBA00023136"/>
    </source>
</evidence>
<evidence type="ECO:0000256" key="6">
    <source>
        <dbReference type="SAM" id="Phobius"/>
    </source>
</evidence>
<evidence type="ECO:0000256" key="2">
    <source>
        <dbReference type="ARBA" id="ARBA00009399"/>
    </source>
</evidence>
<proteinExistence type="inferred from homology"/>
<feature type="transmembrane region" description="Helical" evidence="6">
    <location>
        <begin position="7"/>
        <end position="29"/>
    </location>
</feature>
<keyword evidence="9" id="KW-1185">Reference proteome</keyword>
<evidence type="ECO:0000256" key="3">
    <source>
        <dbReference type="ARBA" id="ARBA00022692"/>
    </source>
</evidence>
<dbReference type="RefSeq" id="WP_243325921.1">
    <property type="nucleotide sequence ID" value="NZ_JAKZMM010000036.1"/>
</dbReference>
<name>A0ABT0C3H1_9BACT</name>
<evidence type="ECO:0000256" key="1">
    <source>
        <dbReference type="ARBA" id="ARBA00004141"/>
    </source>
</evidence>
<reference evidence="8 9" key="1">
    <citation type="submission" date="2022-03" db="EMBL/GenBank/DDBJ databases">
        <title>Parabacteroides sp. nov. isolated from swine feces.</title>
        <authorList>
            <person name="Bak J.E."/>
        </authorList>
    </citation>
    <scope>NUCLEOTIDE SEQUENCE [LARGE SCALE GENOMIC DNA]</scope>
    <source>
        <strain evidence="8 9">AGMB00274</strain>
    </source>
</reference>
<feature type="transmembrane region" description="Helical" evidence="6">
    <location>
        <begin position="70"/>
        <end position="94"/>
    </location>
</feature>
<dbReference type="InterPro" id="IPR051401">
    <property type="entry name" value="GtrA_CellWall_Glycosyl"/>
</dbReference>
<dbReference type="PANTHER" id="PTHR38459:SF1">
    <property type="entry name" value="PROPHAGE BACTOPRENOL-LINKED GLUCOSE TRANSLOCASE HOMOLOG"/>
    <property type="match status" value="1"/>
</dbReference>
<dbReference type="Pfam" id="PF04138">
    <property type="entry name" value="GtrA_DPMS_TM"/>
    <property type="match status" value="1"/>
</dbReference>
<feature type="domain" description="GtrA/DPMS transmembrane" evidence="7">
    <location>
        <begin position="9"/>
        <end position="123"/>
    </location>
</feature>
<comment type="caution">
    <text evidence="8">The sequence shown here is derived from an EMBL/GenBank/DDBJ whole genome shotgun (WGS) entry which is preliminary data.</text>
</comment>
<dbReference type="Proteomes" id="UP001165444">
    <property type="component" value="Unassembled WGS sequence"/>
</dbReference>
<gene>
    <name evidence="8" type="ORF">MUN53_13085</name>
</gene>
<evidence type="ECO:0000259" key="7">
    <source>
        <dbReference type="Pfam" id="PF04138"/>
    </source>
</evidence>
<keyword evidence="3 6" id="KW-0812">Transmembrane</keyword>
<keyword evidence="4 6" id="KW-1133">Transmembrane helix</keyword>
<comment type="similarity">
    <text evidence="2">Belongs to the GtrA family.</text>
</comment>
<feature type="transmembrane region" description="Helical" evidence="6">
    <location>
        <begin position="41"/>
        <end position="58"/>
    </location>
</feature>
<evidence type="ECO:0000256" key="4">
    <source>
        <dbReference type="ARBA" id="ARBA00022989"/>
    </source>
</evidence>
<evidence type="ECO:0000313" key="9">
    <source>
        <dbReference type="Proteomes" id="UP001165444"/>
    </source>
</evidence>
<protein>
    <submittedName>
        <fullName evidence="8">GtrA family protein</fullName>
    </submittedName>
</protein>
<accession>A0ABT0C3H1</accession>
<organism evidence="8 9">
    <name type="scientific">Parabacteroides faecalis</name>
    <dbReference type="NCBI Taxonomy" id="2924040"/>
    <lineage>
        <taxon>Bacteria</taxon>
        <taxon>Pseudomonadati</taxon>
        <taxon>Bacteroidota</taxon>
        <taxon>Bacteroidia</taxon>
        <taxon>Bacteroidales</taxon>
        <taxon>Tannerellaceae</taxon>
        <taxon>Parabacteroides</taxon>
    </lineage>
</organism>
<feature type="transmembrane region" description="Helical" evidence="6">
    <location>
        <begin position="100"/>
        <end position="117"/>
    </location>
</feature>
<sequence>MKTVRQAIKYGIVGVSNTLITALVIWVMMKGLHCSDVLSNVVGYIAGVVNSFIWNKQWTFQSQVGWVKSAVRFGLVFGICYFLQLGCLFLLNAWLPIDPYYNQLIAMAFYTVINFIFNKVYTFKE</sequence>
<dbReference type="PANTHER" id="PTHR38459">
    <property type="entry name" value="PROPHAGE BACTOPRENOL-LINKED GLUCOSE TRANSLOCASE HOMOLOG"/>
    <property type="match status" value="1"/>
</dbReference>
<comment type="subcellular location">
    <subcellularLocation>
        <location evidence="1">Membrane</location>
        <topology evidence="1">Multi-pass membrane protein</topology>
    </subcellularLocation>
</comment>
<evidence type="ECO:0000313" key="8">
    <source>
        <dbReference type="EMBL" id="MCJ2381531.1"/>
    </source>
</evidence>
<dbReference type="EMBL" id="JAKZMM010000036">
    <property type="protein sequence ID" value="MCJ2381531.1"/>
    <property type="molecule type" value="Genomic_DNA"/>
</dbReference>